<dbReference type="PANTHER" id="PTHR31325">
    <property type="entry name" value="OS01G0798800 PROTEIN-RELATED"/>
    <property type="match status" value="1"/>
</dbReference>
<gene>
    <name evidence="1" type="ORF">OIU85_009646</name>
</gene>
<comment type="caution">
    <text evidence="1">The sequence shown here is derived from an EMBL/GenBank/DDBJ whole genome shotgun (WGS) entry which is preliminary data.</text>
</comment>
<dbReference type="InterPro" id="IPR007658">
    <property type="entry name" value="DUF594"/>
</dbReference>
<dbReference type="Proteomes" id="UP001151529">
    <property type="component" value="Chromosome 15Z"/>
</dbReference>
<evidence type="ECO:0000313" key="1">
    <source>
        <dbReference type="EMBL" id="KAJ6676381.1"/>
    </source>
</evidence>
<reference evidence="1" key="1">
    <citation type="submission" date="2022-11" db="EMBL/GenBank/DDBJ databases">
        <authorList>
            <person name="Hyden B.L."/>
            <person name="Feng K."/>
            <person name="Yates T."/>
            <person name="Jawdy S."/>
            <person name="Smart L.B."/>
            <person name="Muchero W."/>
        </authorList>
    </citation>
    <scope>NUCLEOTIDE SEQUENCE</scope>
    <source>
        <tissue evidence="1">Shoot tip</tissue>
    </source>
</reference>
<accession>A0A9Q0NUX9</accession>
<dbReference type="AlphaFoldDB" id="A0A9Q0NUX9"/>
<evidence type="ECO:0000313" key="2">
    <source>
        <dbReference type="Proteomes" id="UP001151529"/>
    </source>
</evidence>
<proteinExistence type="predicted"/>
<sequence length="125" mass="14846">MSVLRYMDKDEPPRYDDAEFQREWKTDKKSVVRGGPVLARQLLESKSESKKRWEMIEEVWMEMLSYAAAHCPWKEHAHALRRGGELLTHVSFLMLHLGLSQQYEYDHSNDYLVSIPKTFLKYIGR</sequence>
<organism evidence="1 2">
    <name type="scientific">Salix viminalis</name>
    <name type="common">Common osier</name>
    <name type="synonym">Basket willow</name>
    <dbReference type="NCBI Taxonomy" id="40686"/>
    <lineage>
        <taxon>Eukaryota</taxon>
        <taxon>Viridiplantae</taxon>
        <taxon>Streptophyta</taxon>
        <taxon>Embryophyta</taxon>
        <taxon>Tracheophyta</taxon>
        <taxon>Spermatophyta</taxon>
        <taxon>Magnoliopsida</taxon>
        <taxon>eudicotyledons</taxon>
        <taxon>Gunneridae</taxon>
        <taxon>Pentapetalae</taxon>
        <taxon>rosids</taxon>
        <taxon>fabids</taxon>
        <taxon>Malpighiales</taxon>
        <taxon>Salicaceae</taxon>
        <taxon>Saliceae</taxon>
        <taxon>Salix</taxon>
    </lineage>
</organism>
<protein>
    <submittedName>
        <fullName evidence="1">Uncharacterized protein</fullName>
    </submittedName>
</protein>
<name>A0A9Q0NUX9_SALVM</name>
<keyword evidence="2" id="KW-1185">Reference proteome</keyword>
<dbReference type="OrthoDB" id="1689146at2759"/>
<dbReference type="Pfam" id="PF04578">
    <property type="entry name" value="DUF594"/>
    <property type="match status" value="1"/>
</dbReference>
<reference evidence="1" key="2">
    <citation type="journal article" date="2023" name="Int. J. Mol. Sci.">
        <title>De Novo Assembly and Annotation of 11 Diverse Shrub Willow (Salix) Genomes Reveals Novel Gene Organization in Sex-Linked Regions.</title>
        <authorList>
            <person name="Hyden B."/>
            <person name="Feng K."/>
            <person name="Yates T.B."/>
            <person name="Jawdy S."/>
            <person name="Cereghino C."/>
            <person name="Smart L.B."/>
            <person name="Muchero W."/>
        </authorList>
    </citation>
    <scope>NUCLEOTIDE SEQUENCE [LARGE SCALE GENOMIC DNA]</scope>
    <source>
        <tissue evidence="1">Shoot tip</tissue>
    </source>
</reference>
<dbReference type="EMBL" id="JAPFFL010000015">
    <property type="protein sequence ID" value="KAJ6676381.1"/>
    <property type="molecule type" value="Genomic_DNA"/>
</dbReference>